<reference evidence="1 2" key="1">
    <citation type="submission" date="2016-10" db="EMBL/GenBank/DDBJ databases">
        <authorList>
            <person name="de Groot N.N."/>
        </authorList>
    </citation>
    <scope>NUCLEOTIDE SEQUENCE [LARGE SCALE GENOMIC DNA]</scope>
    <source>
        <strain evidence="1 2">CGMCC 1.10228</strain>
    </source>
</reference>
<dbReference type="Proteomes" id="UP000198854">
    <property type="component" value="Unassembled WGS sequence"/>
</dbReference>
<dbReference type="EMBL" id="FNDD01000021">
    <property type="protein sequence ID" value="SDH61165.1"/>
    <property type="molecule type" value="Genomic_DNA"/>
</dbReference>
<name>A0A1G8DU81_9VIBR</name>
<evidence type="ECO:0000313" key="1">
    <source>
        <dbReference type="EMBL" id="SDH61165.1"/>
    </source>
</evidence>
<dbReference type="AlphaFoldDB" id="A0A1G8DU81"/>
<proteinExistence type="predicted"/>
<dbReference type="STRING" id="861298.SAMN04488136_12169"/>
<keyword evidence="2" id="KW-1185">Reference proteome</keyword>
<accession>A0A1G8DU81</accession>
<protein>
    <submittedName>
        <fullName evidence="1">Uncharacterized protein</fullName>
    </submittedName>
</protein>
<evidence type="ECO:0000313" key="2">
    <source>
        <dbReference type="Proteomes" id="UP000198854"/>
    </source>
</evidence>
<organism evidence="1 2">
    <name type="scientific">Vibrio xiamenensis</name>
    <dbReference type="NCBI Taxonomy" id="861298"/>
    <lineage>
        <taxon>Bacteria</taxon>
        <taxon>Pseudomonadati</taxon>
        <taxon>Pseudomonadota</taxon>
        <taxon>Gammaproteobacteria</taxon>
        <taxon>Vibrionales</taxon>
        <taxon>Vibrionaceae</taxon>
        <taxon>Vibrio</taxon>
    </lineage>
</organism>
<dbReference type="OrthoDB" id="8970999at2"/>
<dbReference type="RefSeq" id="WP_093276358.1">
    <property type="nucleotide sequence ID" value="NZ_FNDD01000021.1"/>
</dbReference>
<sequence>MYKFSAVIFVFLLSYSVSADEGIYRFNMKFVDGIREMKVFNSGGSYYFNELLDKRDKILGARYQEYPLSYNKSGYSDNASKIGYHIKIVKNEDGISYPNWSDFGERFINDSKSSYSSILIETGEEDISTFKFFLKYDYNLEEKKVVLSDIFYESTSHLAREEDNWFSFYKVDIPKPSKLYDLSKYDAKTMTEFVVNELYKKRDTLPLVLLSKTENTKYLSNDAKVMSLCGDDKVEFSCQFNNSKIVSICSIENNKIAYKYGTSKKLELSLTRPTFVGELSENGEKYNSVMFSKDKYTYEVRDMLQDFEGDIYHSYKLMVSRDNKNIFESECEGISQYFDWNFRKNFH</sequence>
<gene>
    <name evidence="1" type="ORF">SAMN04488136_12169</name>
</gene>